<feature type="region of interest" description="Disordered" evidence="8">
    <location>
        <begin position="259"/>
        <end position="298"/>
    </location>
</feature>
<evidence type="ECO:0000256" key="4">
    <source>
        <dbReference type="ARBA" id="ARBA00022692"/>
    </source>
</evidence>
<evidence type="ECO:0000256" key="3">
    <source>
        <dbReference type="ARBA" id="ARBA00022679"/>
    </source>
</evidence>
<dbReference type="AlphaFoldDB" id="K6QDT7"/>
<evidence type="ECO:0000256" key="5">
    <source>
        <dbReference type="ARBA" id="ARBA00022989"/>
    </source>
</evidence>
<feature type="transmembrane region" description="Helical" evidence="7">
    <location>
        <begin position="191"/>
        <end position="207"/>
    </location>
</feature>
<keyword evidence="2 7" id="KW-1003">Cell membrane</keyword>
<evidence type="ECO:0000313" key="10">
    <source>
        <dbReference type="Proteomes" id="UP000005710"/>
    </source>
</evidence>
<dbReference type="STRING" id="867903.ThesuDRAFT_00609"/>
<reference evidence="9" key="2">
    <citation type="submission" date="2012-10" db="EMBL/GenBank/DDBJ databases">
        <title>Improved high-quality draft of Thermaerobacter subterraneus C21, DSM 13965.</title>
        <authorList>
            <consortium name="DOE Joint Genome Institute"/>
            <person name="Eisen J."/>
            <person name="Huntemann M."/>
            <person name="Wei C.-L."/>
            <person name="Han J."/>
            <person name="Detter J.C."/>
            <person name="Han C."/>
            <person name="Tapia R."/>
            <person name="Chen A."/>
            <person name="Kyrpides N."/>
            <person name="Mavromatis K."/>
            <person name="Markowitz V."/>
            <person name="Szeto E."/>
            <person name="Ivanova N."/>
            <person name="Mikhailova N."/>
            <person name="Ovchinnikova G."/>
            <person name="Pagani I."/>
            <person name="Pati A."/>
            <person name="Goodwin L."/>
            <person name="Nordberg H.P."/>
            <person name="Cantor M.N."/>
            <person name="Hua S.X."/>
            <person name="Woyke T."/>
            <person name="Eisen J."/>
            <person name="Klenk H.-P."/>
        </authorList>
    </citation>
    <scope>NUCLEOTIDE SEQUENCE [LARGE SCALE GENOMIC DNA]</scope>
    <source>
        <strain evidence="9">DSM 13965</strain>
    </source>
</reference>
<comment type="function">
    <text evidence="7">Catalyzes the transfer of the diacylglyceryl group from phosphatidylglycerol to the sulfhydryl group of the N-terminal cysteine of a prolipoprotein, the first step in the formation of mature lipoproteins.</text>
</comment>
<feature type="transmembrane region" description="Helical" evidence="7">
    <location>
        <begin position="227"/>
        <end position="249"/>
    </location>
</feature>
<dbReference type="EMBL" id="AENY02000002">
    <property type="protein sequence ID" value="EKP94896.1"/>
    <property type="molecule type" value="Genomic_DNA"/>
</dbReference>
<dbReference type="PANTHER" id="PTHR30589:SF0">
    <property type="entry name" value="PHOSPHATIDYLGLYCEROL--PROLIPOPROTEIN DIACYLGLYCERYL TRANSFERASE"/>
    <property type="match status" value="1"/>
</dbReference>
<evidence type="ECO:0000256" key="2">
    <source>
        <dbReference type="ARBA" id="ARBA00022475"/>
    </source>
</evidence>
<accession>K6QDT7</accession>
<feature type="transmembrane region" description="Helical" evidence="7">
    <location>
        <begin position="91"/>
        <end position="110"/>
    </location>
</feature>
<dbReference type="Proteomes" id="UP000005710">
    <property type="component" value="Unassembled WGS sequence"/>
</dbReference>
<evidence type="ECO:0000256" key="8">
    <source>
        <dbReference type="SAM" id="MobiDB-lite"/>
    </source>
</evidence>
<comment type="subcellular location">
    <subcellularLocation>
        <location evidence="7">Cell membrane</location>
        <topology evidence="7">Multi-pass membrane protein</topology>
    </subcellularLocation>
</comment>
<feature type="binding site" evidence="7">
    <location>
        <position position="141"/>
    </location>
    <ligand>
        <name>a 1,2-diacyl-sn-glycero-3-phospho-(1'-sn-glycerol)</name>
        <dbReference type="ChEBI" id="CHEBI:64716"/>
    </ligand>
</feature>
<dbReference type="GO" id="GO:0042158">
    <property type="term" value="P:lipoprotein biosynthetic process"/>
    <property type="evidence" value="ECO:0007669"/>
    <property type="project" value="UniProtKB-UniRule"/>
</dbReference>
<dbReference type="RefSeq" id="WP_006902887.1">
    <property type="nucleotide sequence ID" value="NZ_JH976535.1"/>
</dbReference>
<evidence type="ECO:0000256" key="6">
    <source>
        <dbReference type="ARBA" id="ARBA00023136"/>
    </source>
</evidence>
<comment type="caution">
    <text evidence="9">The sequence shown here is derived from an EMBL/GenBank/DDBJ whole genome shotgun (WGS) entry which is preliminary data.</text>
</comment>
<evidence type="ECO:0000256" key="7">
    <source>
        <dbReference type="HAMAP-Rule" id="MF_01147"/>
    </source>
</evidence>
<name>K6QDT7_9FIRM</name>
<feature type="transmembrane region" description="Helical" evidence="7">
    <location>
        <begin position="17"/>
        <end position="36"/>
    </location>
</feature>
<dbReference type="EC" id="2.5.1.145" evidence="7"/>
<dbReference type="GO" id="GO:0005886">
    <property type="term" value="C:plasma membrane"/>
    <property type="evidence" value="ECO:0007669"/>
    <property type="project" value="UniProtKB-SubCell"/>
</dbReference>
<protein>
    <recommendedName>
        <fullName evidence="7">Phosphatidylglycerol--prolipoprotein diacylglyceryl transferase</fullName>
        <ecNumber evidence="7">2.5.1.145</ecNumber>
    </recommendedName>
</protein>
<dbReference type="InterPro" id="IPR001640">
    <property type="entry name" value="Lgt"/>
</dbReference>
<organism evidence="9 10">
    <name type="scientific">Thermaerobacter subterraneus DSM 13965</name>
    <dbReference type="NCBI Taxonomy" id="867903"/>
    <lineage>
        <taxon>Bacteria</taxon>
        <taxon>Bacillati</taxon>
        <taxon>Bacillota</taxon>
        <taxon>Clostridia</taxon>
        <taxon>Eubacteriales</taxon>
        <taxon>Clostridiales Family XVII. Incertae Sedis</taxon>
        <taxon>Thermaerobacter</taxon>
    </lineage>
</organism>
<evidence type="ECO:0000313" key="9">
    <source>
        <dbReference type="EMBL" id="EKP94896.1"/>
    </source>
</evidence>
<sequence length="298" mass="33171">MEVNWDPVLIQIGPLAIRWYGFFMAVSMAAGLYVLVRDGIRRGYDEEFLYNASALIIVGGIVGARLVYVLTNPGDYFAPGRYGEIIRVDHGGLSLHGALLGGGLAGWWYIRRRLPGPAWPHFQRLLDLAVPGVAIGYMLVRIGNLFNGEVLGNFTTALPFPRHPVQLYASAAGLGLLLLHQRLARRRPPAGYLFWSFLYYYQWWRVAVEETVRDAPIAWPVYANPAYGIEILTVTQVTTWPLLVLAWWLRKRSLEQDIDPVWEPGDPAREPGDGVGLDGATRADGAPRATEDGSEGEQ</sequence>
<comment type="pathway">
    <text evidence="7">Protein modification; lipoprotein biosynthesis (diacylglyceryl transfer).</text>
</comment>
<keyword evidence="3 7" id="KW-0808">Transferase</keyword>
<reference evidence="9" key="1">
    <citation type="submission" date="2010-10" db="EMBL/GenBank/DDBJ databases">
        <authorList>
            <consortium name="US DOE Joint Genome Institute (JGI-PGF)"/>
            <person name="Lucas S."/>
            <person name="Copeland A."/>
            <person name="Lapidus A."/>
            <person name="Bruce D."/>
            <person name="Goodwin L."/>
            <person name="Pitluck S."/>
            <person name="Kyrpides N."/>
            <person name="Mavromatis K."/>
            <person name="Detter J.C."/>
            <person name="Han C."/>
            <person name="Land M."/>
            <person name="Hauser L."/>
            <person name="Markowitz V."/>
            <person name="Cheng J.-F."/>
            <person name="Hugenholtz P."/>
            <person name="Woyke T."/>
            <person name="Wu D."/>
            <person name="Pukall R."/>
            <person name="Wahrenburg C."/>
            <person name="Brambilla E."/>
            <person name="Klenk H.-P."/>
            <person name="Eisen J.A."/>
        </authorList>
    </citation>
    <scope>NUCLEOTIDE SEQUENCE [LARGE SCALE GENOMIC DNA]</scope>
    <source>
        <strain evidence="9">DSM 13965</strain>
    </source>
</reference>
<evidence type="ECO:0000256" key="1">
    <source>
        <dbReference type="ARBA" id="ARBA00007150"/>
    </source>
</evidence>
<dbReference type="HOGENOM" id="CLU_013386_1_1_9"/>
<keyword evidence="5 7" id="KW-1133">Transmembrane helix</keyword>
<dbReference type="Pfam" id="PF01790">
    <property type="entry name" value="LGT"/>
    <property type="match status" value="1"/>
</dbReference>
<dbReference type="HAMAP" id="MF_01147">
    <property type="entry name" value="Lgt"/>
    <property type="match status" value="1"/>
</dbReference>
<feature type="transmembrane region" description="Helical" evidence="7">
    <location>
        <begin position="48"/>
        <end position="71"/>
    </location>
</feature>
<gene>
    <name evidence="7" type="primary">lgt</name>
    <name evidence="9" type="ORF">ThesuDRAFT_00609</name>
</gene>
<comment type="similarity">
    <text evidence="1 7">Belongs to the Lgt family.</text>
</comment>
<dbReference type="PANTHER" id="PTHR30589">
    <property type="entry name" value="PROLIPOPROTEIN DIACYLGLYCERYL TRANSFERASE"/>
    <property type="match status" value="1"/>
</dbReference>
<dbReference type="GO" id="GO:0008961">
    <property type="term" value="F:phosphatidylglycerol-prolipoprotein diacylglyceryl transferase activity"/>
    <property type="evidence" value="ECO:0007669"/>
    <property type="project" value="UniProtKB-UniRule"/>
</dbReference>
<keyword evidence="10" id="KW-1185">Reference proteome</keyword>
<keyword evidence="4 7" id="KW-0812">Transmembrane</keyword>
<keyword evidence="6 7" id="KW-0472">Membrane</keyword>
<proteinExistence type="inferred from homology"/>
<comment type="catalytic activity">
    <reaction evidence="7">
        <text>L-cysteinyl-[prolipoprotein] + a 1,2-diacyl-sn-glycero-3-phospho-(1'-sn-glycerol) = an S-1,2-diacyl-sn-glyceryl-L-cysteinyl-[prolipoprotein] + sn-glycerol 1-phosphate + H(+)</text>
        <dbReference type="Rhea" id="RHEA:56712"/>
        <dbReference type="Rhea" id="RHEA-COMP:14679"/>
        <dbReference type="Rhea" id="RHEA-COMP:14680"/>
        <dbReference type="ChEBI" id="CHEBI:15378"/>
        <dbReference type="ChEBI" id="CHEBI:29950"/>
        <dbReference type="ChEBI" id="CHEBI:57685"/>
        <dbReference type="ChEBI" id="CHEBI:64716"/>
        <dbReference type="ChEBI" id="CHEBI:140658"/>
        <dbReference type="EC" id="2.5.1.145"/>
    </reaction>
</comment>
<dbReference type="UniPathway" id="UPA00664"/>
<dbReference type="eggNOG" id="COG0682">
    <property type="taxonomic scope" value="Bacteria"/>
</dbReference>